<keyword evidence="1" id="KW-1133">Transmembrane helix</keyword>
<evidence type="ECO:0000313" key="2">
    <source>
        <dbReference type="EMBL" id="KAK3253680.1"/>
    </source>
</evidence>
<dbReference type="AlphaFoldDB" id="A0AAE0CGV3"/>
<evidence type="ECO:0000313" key="3">
    <source>
        <dbReference type="Proteomes" id="UP001190700"/>
    </source>
</evidence>
<dbReference type="Proteomes" id="UP001190700">
    <property type="component" value="Unassembled WGS sequence"/>
</dbReference>
<name>A0AAE0CGV3_9CHLO</name>
<feature type="transmembrane region" description="Helical" evidence="1">
    <location>
        <begin position="146"/>
        <end position="165"/>
    </location>
</feature>
<protein>
    <submittedName>
        <fullName evidence="2">Uncharacterized protein</fullName>
    </submittedName>
</protein>
<organism evidence="2 3">
    <name type="scientific">Cymbomonas tetramitiformis</name>
    <dbReference type="NCBI Taxonomy" id="36881"/>
    <lineage>
        <taxon>Eukaryota</taxon>
        <taxon>Viridiplantae</taxon>
        <taxon>Chlorophyta</taxon>
        <taxon>Pyramimonadophyceae</taxon>
        <taxon>Pyramimonadales</taxon>
        <taxon>Pyramimonadaceae</taxon>
        <taxon>Cymbomonas</taxon>
    </lineage>
</organism>
<sequence>DVTSSVYVGLNSIVYDTQLEGIDTLGVDWDGDLCKASFCQDCKDISTYAVTTSILAGLCNVPQLVRVSRRIRDTKDYPGLKRGSLWGCILHLALTAVTLYLFETHCIAEIPSSLVIPLSANAHHVDVGQQVAAVSVDVDFEYGNGFFAFFIAFCMSAVQLFIMSLTPPPEEMPEEEEEAMIGKQEKQIIKKKASIIGSIISTPPRAQSGKA</sequence>
<reference evidence="2 3" key="1">
    <citation type="journal article" date="2015" name="Genome Biol. Evol.">
        <title>Comparative Genomics of a Bacterivorous Green Alga Reveals Evolutionary Causalities and Consequences of Phago-Mixotrophic Mode of Nutrition.</title>
        <authorList>
            <person name="Burns J.A."/>
            <person name="Paasch A."/>
            <person name="Narechania A."/>
            <person name="Kim E."/>
        </authorList>
    </citation>
    <scope>NUCLEOTIDE SEQUENCE [LARGE SCALE GENOMIC DNA]</scope>
    <source>
        <strain evidence="2 3">PLY_AMNH</strain>
    </source>
</reference>
<evidence type="ECO:0000256" key="1">
    <source>
        <dbReference type="SAM" id="Phobius"/>
    </source>
</evidence>
<accession>A0AAE0CGV3</accession>
<feature type="non-terminal residue" evidence="2">
    <location>
        <position position="1"/>
    </location>
</feature>
<dbReference type="EMBL" id="LGRX02024680">
    <property type="protein sequence ID" value="KAK3253680.1"/>
    <property type="molecule type" value="Genomic_DNA"/>
</dbReference>
<keyword evidence="3" id="KW-1185">Reference proteome</keyword>
<comment type="caution">
    <text evidence="2">The sequence shown here is derived from an EMBL/GenBank/DDBJ whole genome shotgun (WGS) entry which is preliminary data.</text>
</comment>
<gene>
    <name evidence="2" type="ORF">CYMTET_37078</name>
</gene>
<feature type="transmembrane region" description="Helical" evidence="1">
    <location>
        <begin position="45"/>
        <end position="65"/>
    </location>
</feature>
<proteinExistence type="predicted"/>
<keyword evidence="1" id="KW-0472">Membrane</keyword>
<feature type="transmembrane region" description="Helical" evidence="1">
    <location>
        <begin position="85"/>
        <end position="102"/>
    </location>
</feature>
<keyword evidence="1" id="KW-0812">Transmembrane</keyword>